<organism evidence="3 4">
    <name type="scientific">Paenibacillus yanchengensis</name>
    <dbReference type="NCBI Taxonomy" id="2035833"/>
    <lineage>
        <taxon>Bacteria</taxon>
        <taxon>Bacillati</taxon>
        <taxon>Bacillota</taxon>
        <taxon>Bacilli</taxon>
        <taxon>Bacillales</taxon>
        <taxon>Paenibacillaceae</taxon>
        <taxon>Paenibacillus</taxon>
    </lineage>
</organism>
<dbReference type="Gene3D" id="2.180.10.10">
    <property type="entry name" value="RHS repeat-associated core"/>
    <property type="match status" value="1"/>
</dbReference>
<protein>
    <submittedName>
        <fullName evidence="3">Polymorphic toxin-type HINT domain-containing protein</fullName>
    </submittedName>
</protein>
<accession>A0ABW4YJ38</accession>
<dbReference type="InterPro" id="IPR030934">
    <property type="entry name" value="Intein_C"/>
</dbReference>
<dbReference type="PANTHER" id="PTHR32305:SF17">
    <property type="entry name" value="TRNA NUCLEASE WAPA"/>
    <property type="match status" value="1"/>
</dbReference>
<dbReference type="Gene3D" id="2.170.16.10">
    <property type="entry name" value="Hedgehog/Intein (Hint) domain"/>
    <property type="match status" value="1"/>
</dbReference>
<dbReference type="Pfam" id="PF07591">
    <property type="entry name" value="PT-HINT"/>
    <property type="match status" value="1"/>
</dbReference>
<dbReference type="InterPro" id="IPR006141">
    <property type="entry name" value="Intein_N"/>
</dbReference>
<evidence type="ECO:0000313" key="4">
    <source>
        <dbReference type="Proteomes" id="UP001597362"/>
    </source>
</evidence>
<reference evidence="4" key="1">
    <citation type="journal article" date="2019" name="Int. J. Syst. Evol. Microbiol.">
        <title>The Global Catalogue of Microorganisms (GCM) 10K type strain sequencing project: providing services to taxonomists for standard genome sequencing and annotation.</title>
        <authorList>
            <consortium name="The Broad Institute Genomics Platform"/>
            <consortium name="The Broad Institute Genome Sequencing Center for Infectious Disease"/>
            <person name="Wu L."/>
            <person name="Ma J."/>
        </authorList>
    </citation>
    <scope>NUCLEOTIDE SEQUENCE [LARGE SCALE GENOMIC DNA]</scope>
    <source>
        <strain evidence="4">GH52</strain>
    </source>
</reference>
<dbReference type="InterPro" id="IPR006530">
    <property type="entry name" value="YD"/>
</dbReference>
<dbReference type="InterPro" id="IPR050708">
    <property type="entry name" value="T6SS_VgrG/RHS"/>
</dbReference>
<dbReference type="PROSITE" id="PS50817">
    <property type="entry name" value="INTEIN_N_TER"/>
    <property type="match status" value="1"/>
</dbReference>
<evidence type="ECO:0000313" key="3">
    <source>
        <dbReference type="EMBL" id="MFD2115646.1"/>
    </source>
</evidence>
<feature type="domain" description="Hint" evidence="2">
    <location>
        <begin position="590"/>
        <end position="684"/>
    </location>
</feature>
<keyword evidence="1" id="KW-0677">Repeat</keyword>
<dbReference type="SUPFAM" id="SSF51294">
    <property type="entry name" value="Hedgehog/intein (Hint) domain"/>
    <property type="match status" value="1"/>
</dbReference>
<dbReference type="InterPro" id="IPR003587">
    <property type="entry name" value="Hint_dom_N"/>
</dbReference>
<dbReference type="InterPro" id="IPR022385">
    <property type="entry name" value="Rhs_assc_core"/>
</dbReference>
<dbReference type="InterPro" id="IPR056823">
    <property type="entry name" value="TEN-like_YD-shell"/>
</dbReference>
<dbReference type="SMART" id="SM00306">
    <property type="entry name" value="HintN"/>
    <property type="match status" value="1"/>
</dbReference>
<evidence type="ECO:0000256" key="1">
    <source>
        <dbReference type="ARBA" id="ARBA00022737"/>
    </source>
</evidence>
<sequence length="817" mass="93336">MIPKVFLFTPPSDEFGRLIKNVDALGAAEKFYYDKNGNRMKLIDKRKQQFTYAYDNRNRLLSKQGPSEKIAYSYFNDGSLASMTDTTGTTSYQYDPYTGDLTKLTFADGKTMTYTYDTLGQRTKLKTPFDDEIGYSYTSVNQLQQLTWNSIVEADYEYYLNGQARKEEQGNGVNVARTYDQFKLATLQYENEATTLGQQYLYNYDQTGNITNRQATKNSVMMEDNTFTYDGLNRIATSTLFDESYKYDKRGNRQTLATEATPLDSLNSDYAYDEWDRLTKVTTEEGKEVTYRYNGDNLLVERSEEDTTIRYYYDGQQILSEAWVDPDGTVREKISYLRGNSLAMLETATGEKGYYMVNGHGDVTGITDSEGELLNEYTYDIWGKPLEHSETIEQSFRYSGEYWDEETNLQYLLARWYDPSIGRFINEDTYEGNSGNPLSLNLYTYVQNNPLRYIDPSGHWCESAAKDSSGKSLYSHAGDCNSPTSNWSADYKHHGDLIRMGKNFVGPLRTYNYYTETPIGVIYNDWGKYGDPVYRKAPTDLQDILRSFAYSESFKNGMALEYFIAGVTSVNLRGLDKVVKIPKIKKATGCNCFTEGTKVLTNEGEKPIEEIEVGDKVLAKDDKTGEMAYKEVEWLFQRDVEETYSITVGDEIITTTDEHPFWIVSKGWVESKNLVVGEVLTTSDGKELAIEKIEVKKEHKTVYNFKVKDFHTYFVSNLGVWTHNSCKPAFVTNNRVPIDKETALGNGAFTKTKISPVKGAQVYKKGDNYYHRDTFHKGEGSHLEVYDKRGNHIGEADPFTGNLIPGTRDLDKKINVK</sequence>
<keyword evidence="4" id="KW-1185">Reference proteome</keyword>
<dbReference type="Gene3D" id="3.10.380.10">
    <property type="entry name" value="Colicin E3-like ribonuclease domain"/>
    <property type="match status" value="1"/>
</dbReference>
<dbReference type="Pfam" id="PF25023">
    <property type="entry name" value="TEN_YD-shell"/>
    <property type="match status" value="2"/>
</dbReference>
<evidence type="ECO:0000259" key="2">
    <source>
        <dbReference type="SMART" id="SM00306"/>
    </source>
</evidence>
<gene>
    <name evidence="3" type="ORF">ACFSJH_07875</name>
</gene>
<dbReference type="EMBL" id="JBHUHO010000022">
    <property type="protein sequence ID" value="MFD2115646.1"/>
    <property type="molecule type" value="Genomic_DNA"/>
</dbReference>
<dbReference type="PANTHER" id="PTHR32305">
    <property type="match status" value="1"/>
</dbReference>
<name>A0ABW4YJ38_9BACL</name>
<dbReference type="CDD" id="cd00081">
    <property type="entry name" value="Hint"/>
    <property type="match status" value="1"/>
</dbReference>
<dbReference type="PROSITE" id="PS50818">
    <property type="entry name" value="INTEIN_C_TER"/>
    <property type="match status" value="1"/>
</dbReference>
<comment type="caution">
    <text evidence="3">The sequence shown here is derived from an EMBL/GenBank/DDBJ whole genome shotgun (WGS) entry which is preliminary data.</text>
</comment>
<dbReference type="RefSeq" id="WP_377771017.1">
    <property type="nucleotide sequence ID" value="NZ_JBHUHO010000022.1"/>
</dbReference>
<proteinExistence type="predicted"/>
<dbReference type="NCBIfam" id="TIGR03696">
    <property type="entry name" value="Rhs_assc_core"/>
    <property type="match status" value="1"/>
</dbReference>
<dbReference type="Proteomes" id="UP001597362">
    <property type="component" value="Unassembled WGS sequence"/>
</dbReference>
<dbReference type="InterPro" id="IPR036725">
    <property type="entry name" value="ColE3_ribonuclease_sf"/>
</dbReference>
<dbReference type="InterPro" id="IPR036844">
    <property type="entry name" value="Hint_dom_sf"/>
</dbReference>
<dbReference type="NCBIfam" id="TIGR01643">
    <property type="entry name" value="YD_repeat_2x"/>
    <property type="match status" value="1"/>
</dbReference>